<evidence type="ECO:0000313" key="2">
    <source>
        <dbReference type="EMBL" id="ACL02243.1"/>
    </source>
</evidence>
<proteinExistence type="predicted"/>
<evidence type="ECO:0000313" key="3">
    <source>
        <dbReference type="Proteomes" id="UP000000739"/>
    </source>
</evidence>
<dbReference type="KEGG" id="dal:Dalk_0537"/>
<dbReference type="InterPro" id="IPR024264">
    <property type="entry name" value="DUF3786"/>
</dbReference>
<gene>
    <name evidence="2" type="ordered locus">Dalk_0537</name>
</gene>
<evidence type="ECO:0000259" key="1">
    <source>
        <dbReference type="Pfam" id="PF12654"/>
    </source>
</evidence>
<dbReference type="RefSeq" id="WP_012609683.1">
    <property type="nucleotide sequence ID" value="NC_011768.1"/>
</dbReference>
<dbReference type="AlphaFoldDB" id="B8FHF5"/>
<dbReference type="eggNOG" id="COG1456">
    <property type="taxonomic scope" value="Bacteria"/>
</dbReference>
<accession>B8FHF5</accession>
<organism evidence="2 3">
    <name type="scientific">Desulfatibacillum aliphaticivorans</name>
    <dbReference type="NCBI Taxonomy" id="218208"/>
    <lineage>
        <taxon>Bacteria</taxon>
        <taxon>Pseudomonadati</taxon>
        <taxon>Thermodesulfobacteriota</taxon>
        <taxon>Desulfobacteria</taxon>
        <taxon>Desulfobacterales</taxon>
        <taxon>Desulfatibacillaceae</taxon>
        <taxon>Desulfatibacillum</taxon>
    </lineage>
</organism>
<dbReference type="EMBL" id="CP001322">
    <property type="protein sequence ID" value="ACL02243.1"/>
    <property type="molecule type" value="Genomic_DNA"/>
</dbReference>
<feature type="domain" description="DUF3786" evidence="1">
    <location>
        <begin position="35"/>
        <end position="210"/>
    </location>
</feature>
<sequence>MTEKSKNADPAGETASFGGFQRIYQDLLEEMKTVDVRAAAQNLGLPHTEEEGVEVPFLGRTFLISNRGAASKDGEMVREIMASVLFHYIMCGSAARPAGRFVTLSELAGPLFKQSSYSGSALERPIARRFAGKSDELLSVAESLGGRREGEAGLGGISLVFETLPHILMQIVFYDRDEEFPARAIVLFDANATKLIDFESLAVLATIFIRDLVNR</sequence>
<dbReference type="HOGENOM" id="CLU_106581_2_0_7"/>
<dbReference type="Proteomes" id="UP000000739">
    <property type="component" value="Chromosome"/>
</dbReference>
<keyword evidence="3" id="KW-1185">Reference proteome</keyword>
<protein>
    <recommendedName>
        <fullName evidence="1">DUF3786 domain-containing protein</fullName>
    </recommendedName>
</protein>
<dbReference type="Pfam" id="PF12654">
    <property type="entry name" value="DUF3786"/>
    <property type="match status" value="1"/>
</dbReference>
<reference evidence="2 3" key="1">
    <citation type="journal article" date="2012" name="Environ. Microbiol.">
        <title>The genome sequence of Desulfatibacillum alkenivorans AK-01: a blueprint for anaerobic alkane oxidation.</title>
        <authorList>
            <person name="Callaghan A.V."/>
            <person name="Morris B.E."/>
            <person name="Pereira I.A."/>
            <person name="McInerney M.J."/>
            <person name="Austin R.N."/>
            <person name="Groves J.T."/>
            <person name="Kukor J.J."/>
            <person name="Suflita J.M."/>
            <person name="Young L.Y."/>
            <person name="Zylstra G.J."/>
            <person name="Wawrik B."/>
        </authorList>
    </citation>
    <scope>NUCLEOTIDE SEQUENCE [LARGE SCALE GENOMIC DNA]</scope>
    <source>
        <strain evidence="2 3">AK-01</strain>
    </source>
</reference>
<name>B8FHF5_DESAL</name>